<dbReference type="EMBL" id="KJ010548">
    <property type="protein sequence ID" value="AHJ87819.1"/>
    <property type="molecule type" value="Genomic_DNA"/>
</dbReference>
<evidence type="ECO:0000313" key="1">
    <source>
        <dbReference type="EMBL" id="AHJ87819.1"/>
    </source>
</evidence>
<protein>
    <submittedName>
        <fullName evidence="1">Uncharacterized protein</fullName>
    </submittedName>
</protein>
<evidence type="ECO:0000313" key="2">
    <source>
        <dbReference type="Proteomes" id="UP000030233"/>
    </source>
</evidence>
<reference evidence="1 2" key="1">
    <citation type="journal article" date="2015" name="Appl. Environ. Microbiol.">
        <title>Effects of actin-like proteins encoded by two Bacillus pumilus phages on unstable lysogeny, revealed by genomic analysis.</title>
        <authorList>
            <person name="Yuan Y."/>
            <person name="Peng Q."/>
            <person name="Wu D."/>
            <person name="Kou Z."/>
            <person name="Wu Y."/>
            <person name="Liu P."/>
            <person name="Gao M."/>
        </authorList>
    </citation>
    <scope>NUCLEOTIDE SEQUENCE [LARGE SCALE GENOMIC DNA]</scope>
</reference>
<accession>A0A0A0PJD8</accession>
<name>A0A0A0PJD8_9CAUD</name>
<proteinExistence type="predicted"/>
<sequence length="142" mass="16522">MNRMENREERLEAVQDYLINNIGELAEILEGLNTDCSELFGFTVHGNTEEFFNKEFRDDPYSAVLLTQSDAYDVEDEFLICYKYSRDLETFSRSYPHLELDMNLSDIAELIVRARNHEFAESIYPVVVAAMSDELYDLIKGL</sequence>
<gene>
    <name evidence="1" type="ORF">Bp8pT_178</name>
</gene>
<dbReference type="Proteomes" id="UP000030233">
    <property type="component" value="Segment"/>
</dbReference>
<organism evidence="1 2">
    <name type="scientific">Bacillus phage Bp8p-T</name>
    <dbReference type="NCBI Taxonomy" id="1445811"/>
    <lineage>
        <taxon>Viruses</taxon>
        <taxon>Duplodnaviria</taxon>
        <taxon>Heunggongvirae</taxon>
        <taxon>Uroviricota</taxon>
        <taxon>Caudoviricetes</taxon>
        <taxon>Herelleviridae</taxon>
        <taxon>Bastillevirinae</taxon>
        <taxon>Agatevirus</taxon>
        <taxon>Agatevirus Bp8pC</taxon>
    </lineage>
</organism>